<dbReference type="PROSITE" id="PS51668">
    <property type="entry name" value="TSAA_2"/>
    <property type="match status" value="1"/>
</dbReference>
<dbReference type="SUPFAM" id="SSF118196">
    <property type="entry name" value="YaeB-like"/>
    <property type="match status" value="1"/>
</dbReference>
<dbReference type="GO" id="GO:0032259">
    <property type="term" value="P:methylation"/>
    <property type="evidence" value="ECO:0007669"/>
    <property type="project" value="UniProtKB-KW"/>
</dbReference>
<keyword evidence="4" id="KW-0808">Transferase</keyword>
<dbReference type="Pfam" id="PF01980">
    <property type="entry name" value="TrmO_N"/>
    <property type="match status" value="1"/>
</dbReference>
<dbReference type="GO" id="GO:0008168">
    <property type="term" value="F:methyltransferase activity"/>
    <property type="evidence" value="ECO:0007669"/>
    <property type="project" value="UniProtKB-KW"/>
</dbReference>
<accession>A0A7X6QZU3</accession>
<dbReference type="NCBIfam" id="TIGR00104">
    <property type="entry name" value="tRNA_TsaA"/>
    <property type="match status" value="1"/>
</dbReference>
<proteinExistence type="inferred from homology"/>
<dbReference type="InterPro" id="IPR036413">
    <property type="entry name" value="YaeB-like_sf"/>
</dbReference>
<name>A0A7X6QZU3_9CELL</name>
<organism evidence="4 5">
    <name type="scientific">Cellulomonas denverensis</name>
    <dbReference type="NCBI Taxonomy" id="264297"/>
    <lineage>
        <taxon>Bacteria</taxon>
        <taxon>Bacillati</taxon>
        <taxon>Actinomycetota</taxon>
        <taxon>Actinomycetes</taxon>
        <taxon>Micrococcales</taxon>
        <taxon>Cellulomonadaceae</taxon>
        <taxon>Cellulomonas</taxon>
    </lineage>
</organism>
<comment type="caution">
    <text evidence="4">The sequence shown here is derived from an EMBL/GenBank/DDBJ whole genome shotgun (WGS) entry which is preliminary data.</text>
</comment>
<evidence type="ECO:0000259" key="3">
    <source>
        <dbReference type="PROSITE" id="PS51668"/>
    </source>
</evidence>
<evidence type="ECO:0000313" key="5">
    <source>
        <dbReference type="Proteomes" id="UP000581206"/>
    </source>
</evidence>
<evidence type="ECO:0000313" key="4">
    <source>
        <dbReference type="EMBL" id="NKY23573.1"/>
    </source>
</evidence>
<dbReference type="Proteomes" id="UP000581206">
    <property type="component" value="Unassembled WGS sequence"/>
</dbReference>
<feature type="domain" description="TsaA-like" evidence="3">
    <location>
        <begin position="6"/>
        <end position="128"/>
    </location>
</feature>
<evidence type="ECO:0000256" key="1">
    <source>
        <dbReference type="ARBA" id="ARBA00022691"/>
    </source>
</evidence>
<dbReference type="PROSITE" id="PS01318">
    <property type="entry name" value="TSAA_1"/>
    <property type="match status" value="1"/>
</dbReference>
<keyword evidence="4" id="KW-0489">Methyltransferase</keyword>
<dbReference type="AlphaFoldDB" id="A0A7X6QZU3"/>
<dbReference type="InterPro" id="IPR036414">
    <property type="entry name" value="YaeB_N_sf"/>
</dbReference>
<sequence>MPADIAQPIGHVQHRPDGPAVLLTPEYTRALHGLAGFSHAIVLWWADKVDDPELRTRTELDGPYAGGPDTLGVFATRSPVRPNPIGLSVPRILGVADDLLRVDWLDAEDGTPVLDIKPYSPSVDRPAHPVVPDWAAGWPGTIEESADFDWSHVLRHV</sequence>
<dbReference type="InterPro" id="IPR023368">
    <property type="entry name" value="UPF0066_cons_site"/>
</dbReference>
<dbReference type="PANTHER" id="PTHR12818:SF0">
    <property type="entry name" value="TRNA (ADENINE(37)-N6)-METHYLTRANSFERASE"/>
    <property type="match status" value="1"/>
</dbReference>
<dbReference type="RefSeq" id="WP_168630709.1">
    <property type="nucleotide sequence ID" value="NZ_BONL01000025.1"/>
</dbReference>
<protein>
    <submittedName>
        <fullName evidence="4">tRNA (N6-threonylcarbamoyladenosine(37)-N6)-methyltransferase TrmO</fullName>
    </submittedName>
</protein>
<dbReference type="InterPro" id="IPR040372">
    <property type="entry name" value="YaeB-like"/>
</dbReference>
<dbReference type="EMBL" id="JAAXOX010000007">
    <property type="protein sequence ID" value="NKY23573.1"/>
    <property type="molecule type" value="Genomic_DNA"/>
</dbReference>
<dbReference type="InterPro" id="IPR023370">
    <property type="entry name" value="TrmO-like_N"/>
</dbReference>
<keyword evidence="5" id="KW-1185">Reference proteome</keyword>
<reference evidence="4 5" key="1">
    <citation type="submission" date="2020-04" db="EMBL/GenBank/DDBJ databases">
        <title>MicrobeNet Type strains.</title>
        <authorList>
            <person name="Nicholson A.C."/>
        </authorList>
    </citation>
    <scope>NUCLEOTIDE SEQUENCE [LARGE SCALE GENOMIC DNA]</scope>
    <source>
        <strain evidence="4 5">ATCC BAA-788</strain>
    </source>
</reference>
<gene>
    <name evidence="4" type="primary">tsaA</name>
    <name evidence="4" type="ORF">HGA03_12950</name>
</gene>
<keyword evidence="1" id="KW-0949">S-adenosyl-L-methionine</keyword>
<comment type="similarity">
    <text evidence="2">Belongs to the tRNA methyltransferase O family.</text>
</comment>
<dbReference type="Gene3D" id="2.40.30.70">
    <property type="entry name" value="YaeB-like"/>
    <property type="match status" value="1"/>
</dbReference>
<dbReference type="PANTHER" id="PTHR12818">
    <property type="entry name" value="TRNA (ADENINE(37)-N6)-METHYLTRANSFERASE"/>
    <property type="match status" value="1"/>
</dbReference>
<dbReference type="CDD" id="cd09281">
    <property type="entry name" value="UPF0066"/>
    <property type="match status" value="1"/>
</dbReference>
<evidence type="ECO:0000256" key="2">
    <source>
        <dbReference type="ARBA" id="ARBA00033753"/>
    </source>
</evidence>